<dbReference type="InterPro" id="IPR000300">
    <property type="entry name" value="IPPc"/>
</dbReference>
<feature type="domain" description="Inositol polyphosphate-related phosphatase" evidence="2">
    <location>
        <begin position="122"/>
        <end position="439"/>
    </location>
</feature>
<comment type="caution">
    <text evidence="3">The sequence shown here is derived from an EMBL/GenBank/DDBJ whole genome shotgun (WGS) entry which is preliminary data.</text>
</comment>
<evidence type="ECO:0000256" key="1">
    <source>
        <dbReference type="ARBA" id="ARBA00005910"/>
    </source>
</evidence>
<dbReference type="GO" id="GO:0001726">
    <property type="term" value="C:ruffle"/>
    <property type="evidence" value="ECO:0007669"/>
    <property type="project" value="TreeGrafter"/>
</dbReference>
<dbReference type="Gene3D" id="2.60.40.2840">
    <property type="match status" value="1"/>
</dbReference>
<comment type="similarity">
    <text evidence="1">Belongs to the inositol 1,4,5-trisphosphate 5-phosphatase type II family.</text>
</comment>
<organism evidence="3 4">
    <name type="scientific">Aphis craccivora</name>
    <name type="common">Cowpea aphid</name>
    <dbReference type="NCBI Taxonomy" id="307492"/>
    <lineage>
        <taxon>Eukaryota</taxon>
        <taxon>Metazoa</taxon>
        <taxon>Ecdysozoa</taxon>
        <taxon>Arthropoda</taxon>
        <taxon>Hexapoda</taxon>
        <taxon>Insecta</taxon>
        <taxon>Pterygota</taxon>
        <taxon>Neoptera</taxon>
        <taxon>Paraneoptera</taxon>
        <taxon>Hemiptera</taxon>
        <taxon>Sternorrhyncha</taxon>
        <taxon>Aphidomorpha</taxon>
        <taxon>Aphidoidea</taxon>
        <taxon>Aphididae</taxon>
        <taxon>Aphidini</taxon>
        <taxon>Aphis</taxon>
        <taxon>Aphis</taxon>
    </lineage>
</organism>
<dbReference type="PANTHER" id="PTHR11200">
    <property type="entry name" value="INOSITOL 5-PHOSPHATASE"/>
    <property type="match status" value="1"/>
</dbReference>
<dbReference type="EMBL" id="VUJU01001712">
    <property type="protein sequence ID" value="KAF0764136.1"/>
    <property type="molecule type" value="Genomic_DNA"/>
</dbReference>
<proteinExistence type="inferred from homology"/>
<evidence type="ECO:0000313" key="4">
    <source>
        <dbReference type="Proteomes" id="UP000478052"/>
    </source>
</evidence>
<keyword evidence="4" id="KW-1185">Reference proteome</keyword>
<dbReference type="InterPro" id="IPR036691">
    <property type="entry name" value="Endo/exonu/phosph_ase_sf"/>
</dbReference>
<dbReference type="OrthoDB" id="62798at2759"/>
<gene>
    <name evidence="3" type="ORF">FWK35_00011435</name>
</gene>
<protein>
    <submittedName>
        <fullName evidence="3">Inositol polyphosphate 5-phosphatase K-like</fullName>
    </submittedName>
</protein>
<dbReference type="PANTHER" id="PTHR11200:SF275">
    <property type="entry name" value="LD06095P"/>
    <property type="match status" value="1"/>
</dbReference>
<reference evidence="3 4" key="1">
    <citation type="submission" date="2019-08" db="EMBL/GenBank/DDBJ databases">
        <title>Whole genome of Aphis craccivora.</title>
        <authorList>
            <person name="Voronova N.V."/>
            <person name="Shulinski R.S."/>
            <person name="Bandarenka Y.V."/>
            <person name="Zhorov D.G."/>
            <person name="Warner D."/>
        </authorList>
    </citation>
    <scope>NUCLEOTIDE SEQUENCE [LARGE SCALE GENOMIC DNA]</scope>
    <source>
        <strain evidence="3">180601</strain>
        <tissue evidence="3">Whole Body</tissue>
    </source>
</reference>
<dbReference type="InterPro" id="IPR041611">
    <property type="entry name" value="SKICH"/>
</dbReference>
<evidence type="ECO:0000313" key="3">
    <source>
        <dbReference type="EMBL" id="KAF0764136.1"/>
    </source>
</evidence>
<dbReference type="Pfam" id="PF22669">
    <property type="entry name" value="Exo_endo_phos2"/>
    <property type="match status" value="1"/>
</dbReference>
<evidence type="ECO:0000259" key="2">
    <source>
        <dbReference type="SMART" id="SM00128"/>
    </source>
</evidence>
<dbReference type="Gene3D" id="3.60.10.10">
    <property type="entry name" value="Endonuclease/exonuclease/phosphatase"/>
    <property type="match status" value="1"/>
</dbReference>
<dbReference type="SUPFAM" id="SSF56219">
    <property type="entry name" value="DNase I-like"/>
    <property type="match status" value="1"/>
</dbReference>
<accession>A0A6G0Z0Q9</accession>
<dbReference type="AlphaFoldDB" id="A0A6G0Z0Q9"/>
<dbReference type="Proteomes" id="UP000478052">
    <property type="component" value="Unassembled WGS sequence"/>
</dbReference>
<dbReference type="InterPro" id="IPR046985">
    <property type="entry name" value="IP5"/>
</dbReference>
<dbReference type="GO" id="GO:0046856">
    <property type="term" value="P:phosphatidylinositol dephosphorylation"/>
    <property type="evidence" value="ECO:0007669"/>
    <property type="project" value="InterPro"/>
</dbReference>
<dbReference type="GO" id="GO:0005737">
    <property type="term" value="C:cytoplasm"/>
    <property type="evidence" value="ECO:0007669"/>
    <property type="project" value="TreeGrafter"/>
</dbReference>
<dbReference type="GO" id="GO:0005886">
    <property type="term" value="C:plasma membrane"/>
    <property type="evidence" value="ECO:0007669"/>
    <property type="project" value="TreeGrafter"/>
</dbReference>
<dbReference type="GO" id="GO:0004439">
    <property type="term" value="F:phosphatidylinositol-4,5-bisphosphate 5-phosphatase activity"/>
    <property type="evidence" value="ECO:0007669"/>
    <property type="project" value="TreeGrafter"/>
</dbReference>
<dbReference type="SMART" id="SM00128">
    <property type="entry name" value="IPPc"/>
    <property type="match status" value="1"/>
</dbReference>
<dbReference type="Pfam" id="PF17751">
    <property type="entry name" value="SKICH"/>
    <property type="match status" value="1"/>
</dbReference>
<name>A0A6G0Z0Q9_APHCR</name>
<sequence>MTLYHSHDDHWLAIVVKCTRFEDVQCTAQYAPFLSSSSTRQVLTRNIRRRGVRSLRSHLIFTTGFSFASDHVLHLSVRCHCISAALRRPRTSVSRLKTVCPQEHEAIDLSRTVHSHGRAKMGDLTFYTVTYNVATRSPKQPLEDLLQWNGRTEYQLPDFCLFGFQEIKAQPQNLLLDSIFDDPWTAALRDVLSGYNYVKIRTVKMVGLLLNVFCKRKHVPLLKEMESSETRTGLLGLWGNKGAVSFSFKIYGATICCVNCHFAAHEEYLKHRINDYHTIIESQQFGSSKKTILNHDYVFWFGDLNFRLDHSKLKSAEEIASQVNNVNSSLRNAVTLANIWVQDELSSVMQNSKAFQGFFEPLPMFPPTYRYIFGSTSYDLKRRPAWTDRILYRTIDPSNETCILEVLSYKFIETIQLSDHRPVYSEANVQICSEENFNNVDQPVIFQPINTWQLETENEINLQIKEYIPWANDWIGVFNEKYTSLDDYLSYVYLPLETIEREESNDEFRRFDNMTSMCRVKFLPEVFSDGSKRVCLKFSETMVLNPGSYRLIYFSSVNNSVLAVSNPFIATKQTCALNTSHEFGW</sequence>